<evidence type="ECO:0000259" key="3">
    <source>
        <dbReference type="Pfam" id="PF03732"/>
    </source>
</evidence>
<dbReference type="Gene3D" id="3.30.70.270">
    <property type="match status" value="1"/>
</dbReference>
<evidence type="ECO:0008006" key="6">
    <source>
        <dbReference type="Google" id="ProtNLM"/>
    </source>
</evidence>
<dbReference type="AlphaFoldDB" id="A0AAV5IXC5"/>
<accession>A0AAV5IXC5</accession>
<feature type="region of interest" description="Disordered" evidence="1">
    <location>
        <begin position="316"/>
        <end position="337"/>
    </location>
</feature>
<evidence type="ECO:0000259" key="2">
    <source>
        <dbReference type="Pfam" id="PF00078"/>
    </source>
</evidence>
<dbReference type="Pfam" id="PF03732">
    <property type="entry name" value="Retrotrans_gag"/>
    <property type="match status" value="1"/>
</dbReference>
<reference evidence="4 5" key="1">
    <citation type="journal article" date="2021" name="Commun. Biol.">
        <title>The genome of Shorea leprosula (Dipterocarpaceae) highlights the ecological relevance of drought in aseasonal tropical rainforests.</title>
        <authorList>
            <person name="Ng K.K.S."/>
            <person name="Kobayashi M.J."/>
            <person name="Fawcett J.A."/>
            <person name="Hatakeyama M."/>
            <person name="Paape T."/>
            <person name="Ng C.H."/>
            <person name="Ang C.C."/>
            <person name="Tnah L.H."/>
            <person name="Lee C.T."/>
            <person name="Nishiyama T."/>
            <person name="Sese J."/>
            <person name="O'Brien M.J."/>
            <person name="Copetti D."/>
            <person name="Mohd Noor M.I."/>
            <person name="Ong R.C."/>
            <person name="Putra M."/>
            <person name="Sireger I.Z."/>
            <person name="Indrioko S."/>
            <person name="Kosugi Y."/>
            <person name="Izuno A."/>
            <person name="Isagi Y."/>
            <person name="Lee S.L."/>
            <person name="Shimizu K.K."/>
        </authorList>
    </citation>
    <scope>NUCLEOTIDE SEQUENCE [LARGE SCALE GENOMIC DNA]</scope>
    <source>
        <strain evidence="4">214</strain>
    </source>
</reference>
<evidence type="ECO:0000256" key="1">
    <source>
        <dbReference type="SAM" id="MobiDB-lite"/>
    </source>
</evidence>
<dbReference type="InterPro" id="IPR005162">
    <property type="entry name" value="Retrotrans_gag_dom"/>
</dbReference>
<dbReference type="EMBL" id="BPVZ01000019">
    <property type="protein sequence ID" value="GKV02908.1"/>
    <property type="molecule type" value="Genomic_DNA"/>
</dbReference>
<dbReference type="CDD" id="cd01647">
    <property type="entry name" value="RT_LTR"/>
    <property type="match status" value="1"/>
</dbReference>
<dbReference type="SUPFAM" id="SSF56672">
    <property type="entry name" value="DNA/RNA polymerases"/>
    <property type="match status" value="1"/>
</dbReference>
<dbReference type="Proteomes" id="UP001054252">
    <property type="component" value="Unassembled WGS sequence"/>
</dbReference>
<feature type="domain" description="Reverse transcriptase" evidence="2">
    <location>
        <begin position="486"/>
        <end position="570"/>
    </location>
</feature>
<dbReference type="Pfam" id="PF00078">
    <property type="entry name" value="RVT_1"/>
    <property type="match status" value="1"/>
</dbReference>
<comment type="caution">
    <text evidence="4">The sequence shown here is derived from an EMBL/GenBank/DDBJ whole genome shotgun (WGS) entry which is preliminary data.</text>
</comment>
<dbReference type="InterPro" id="IPR000477">
    <property type="entry name" value="RT_dom"/>
</dbReference>
<evidence type="ECO:0000313" key="4">
    <source>
        <dbReference type="EMBL" id="GKV02908.1"/>
    </source>
</evidence>
<proteinExistence type="predicted"/>
<dbReference type="PANTHER" id="PTHR24559">
    <property type="entry name" value="TRANSPOSON TY3-I GAG-POL POLYPROTEIN"/>
    <property type="match status" value="1"/>
</dbReference>
<dbReference type="InterPro" id="IPR043128">
    <property type="entry name" value="Rev_trsase/Diguanyl_cyclase"/>
</dbReference>
<dbReference type="InterPro" id="IPR043502">
    <property type="entry name" value="DNA/RNA_pol_sf"/>
</dbReference>
<dbReference type="PANTHER" id="PTHR24559:SF444">
    <property type="entry name" value="REVERSE TRANSCRIPTASE DOMAIN-CONTAINING PROTEIN"/>
    <property type="match status" value="1"/>
</dbReference>
<sequence length="607" mass="69428">MDEGQRQHKLIEAVAPVADHGHQPQHRPAMRPLVSPAYKKPYTDIIDHENLFPRGFKVPKFTLFSSEASQSTIEHIGRFTIQCGEASGDDNLKLKLFPSSLTGIALTWYLSLPQNSVYSWRQMEDFFHTQFYRCELEVSMADLSRLAQKPGESSEAFLARFQRARLKCRVSLQEQEFVKLVLNEDVQKKAASHGTYYNDPNFDLDMAEVVTDKPVVCPDLIRPTHQPETSVRHYVNKAKETMEVDADPFPTVSVSVNVPDLRSVARNRYLPYAQRNLAVKDLRWVIEAQRSRHSRSVRSDWQRPGGQGRIIVTKNFSPESTKPHSTGTRSPRMIKPPLRSPFRRWEKVNHPKFPTQNPRTLRPHQPTKRNMVWVRKEKKEVATHTLLEEEDQSPASPKVASVIVGADDMLKATFEAQEQSENVGNGGKAKVVSADDRPFSANTHLVEARYYKEDIGTIQFFGMDRHGKLIGITAVNRPSLSKRVVEEVCAVGTFEWIVMPFGLKNTEATYQRAMNAIFHDMIGKFMEIYIDDVVVKSHDEDDHLIHLRKAFEWMRQHGLKMNPLKCTFGVSVGNFLRYLVHKRGLEIEKNKAKAVIEAQPPQAKKEL</sequence>
<gene>
    <name evidence="4" type="ORF">SLEP1_g15286</name>
</gene>
<dbReference type="InterPro" id="IPR053134">
    <property type="entry name" value="RNA-dir_DNA_polymerase"/>
</dbReference>
<feature type="domain" description="Retrotransposon gag" evidence="3">
    <location>
        <begin position="95"/>
        <end position="179"/>
    </location>
</feature>
<keyword evidence="5" id="KW-1185">Reference proteome</keyword>
<feature type="compositionally biased region" description="Polar residues" evidence="1">
    <location>
        <begin position="316"/>
        <end position="329"/>
    </location>
</feature>
<organism evidence="4 5">
    <name type="scientific">Rubroshorea leprosula</name>
    <dbReference type="NCBI Taxonomy" id="152421"/>
    <lineage>
        <taxon>Eukaryota</taxon>
        <taxon>Viridiplantae</taxon>
        <taxon>Streptophyta</taxon>
        <taxon>Embryophyta</taxon>
        <taxon>Tracheophyta</taxon>
        <taxon>Spermatophyta</taxon>
        <taxon>Magnoliopsida</taxon>
        <taxon>eudicotyledons</taxon>
        <taxon>Gunneridae</taxon>
        <taxon>Pentapetalae</taxon>
        <taxon>rosids</taxon>
        <taxon>malvids</taxon>
        <taxon>Malvales</taxon>
        <taxon>Dipterocarpaceae</taxon>
        <taxon>Rubroshorea</taxon>
    </lineage>
</organism>
<evidence type="ECO:0000313" key="5">
    <source>
        <dbReference type="Proteomes" id="UP001054252"/>
    </source>
</evidence>
<protein>
    <recommendedName>
        <fullName evidence="6">Retrotransposon gag domain-containing protein</fullName>
    </recommendedName>
</protein>
<name>A0AAV5IXC5_9ROSI</name>